<reference evidence="3" key="1">
    <citation type="submission" date="2009-07" db="EMBL/GenBank/DDBJ databases">
        <title>Complete genome sequence of Rothia mucilaginosa DJ.</title>
        <authorList>
            <person name="Yamane K."/>
            <person name="Nambu T."/>
            <person name="Mashimo C."/>
            <person name="Sugimori C."/>
            <person name="Yamanaka T."/>
            <person name="Leung K."/>
            <person name="Fukushima H."/>
        </authorList>
    </citation>
    <scope>NUCLEOTIDE SEQUENCE [LARGE SCALE GENOMIC DNA]</scope>
    <source>
        <strain evidence="3">DY-18</strain>
    </source>
</reference>
<evidence type="ECO:0000313" key="2">
    <source>
        <dbReference type="EMBL" id="BAI64964.1"/>
    </source>
</evidence>
<keyword evidence="2" id="KW-0489">Methyltransferase</keyword>
<accession>D2NTI8</accession>
<name>D2NTI8_ROTMD</name>
<organism evidence="2 3">
    <name type="scientific">Rothia mucilaginosa (strain DY-18)</name>
    <name type="common">Stomatococcus mucilaginosus</name>
    <dbReference type="NCBI Taxonomy" id="680646"/>
    <lineage>
        <taxon>Bacteria</taxon>
        <taxon>Bacillati</taxon>
        <taxon>Actinomycetota</taxon>
        <taxon>Actinomycetes</taxon>
        <taxon>Micrococcales</taxon>
        <taxon>Micrococcaceae</taxon>
        <taxon>Rothia</taxon>
    </lineage>
</organism>
<dbReference type="HOGENOM" id="CLU_862998_0_0_11"/>
<evidence type="ECO:0000313" key="3">
    <source>
        <dbReference type="Proteomes" id="UP000001883"/>
    </source>
</evidence>
<feature type="compositionally biased region" description="Basic and acidic residues" evidence="1">
    <location>
        <begin position="267"/>
        <end position="278"/>
    </location>
</feature>
<protein>
    <submittedName>
        <fullName evidence="2">23S rRNA methylase</fullName>
    </submittedName>
</protein>
<keyword evidence="2" id="KW-0808">Transferase</keyword>
<dbReference type="GO" id="GO:0032259">
    <property type="term" value="P:methylation"/>
    <property type="evidence" value="ECO:0007669"/>
    <property type="project" value="UniProtKB-KW"/>
</dbReference>
<feature type="region of interest" description="Disordered" evidence="1">
    <location>
        <begin position="265"/>
        <end position="290"/>
    </location>
</feature>
<dbReference type="GO" id="GO:0008168">
    <property type="term" value="F:methyltransferase activity"/>
    <property type="evidence" value="ECO:0007669"/>
    <property type="project" value="UniProtKB-KW"/>
</dbReference>
<dbReference type="Proteomes" id="UP000001883">
    <property type="component" value="Chromosome"/>
</dbReference>
<evidence type="ECO:0000256" key="1">
    <source>
        <dbReference type="SAM" id="MobiDB-lite"/>
    </source>
</evidence>
<keyword evidence="3" id="KW-1185">Reference proteome</keyword>
<sequence>MQILSSARDISMFLTVAGQPPRLVLQASTSGKGSSLLALALERTHEGADNVHGQREDHGRVLVGTQLQQGLQVTQLQGGGGLAQNVGCFLQLARSLQLTACRNNLCAALTFSLSLASHGALHSLGNLNVLNFDELHLNTPRLGARTNDGTQVLVQVLAVCEQGVQVNAAEQGTQGGLRNLAGGNRVVLNLKHRVLGVGHAEEDHGVHAGGNVVLGDDFLRGNGQGDNTHINALQGVNEGEDDVQAGLQLRTQVTEAERDATLVFGDDAEHTNQNKKNNDGNWDEDSCQSDGIHGFPSQILGEDGMCAHLPAPRTVQVVGGAR</sequence>
<gene>
    <name evidence="2" type="ordered locus">RMDY18_11320</name>
</gene>
<proteinExistence type="predicted"/>
<reference evidence="2 3" key="3">
    <citation type="journal article" date="2010" name="Sequencing">
        <title>Complete Genome Sequence of Rothia mucilaginosa DY-18: A Clinical Isolate with Dense Meshwork-Like Structures from a Persistent Apical Periodontitis Lesion.</title>
        <authorList>
            <person name="Yamane K."/>
            <person name="Nambu T."/>
            <person name="Yamanaka T."/>
            <person name="Mashimo C."/>
            <person name="Sugimori C."/>
            <person name="Leung K.-P."/>
            <person name="Fukushima H."/>
        </authorList>
    </citation>
    <scope>NUCLEOTIDE SEQUENCE [LARGE SCALE GENOMIC DNA]</scope>
    <source>
        <strain evidence="2 3">DY-18</strain>
    </source>
</reference>
<reference evidence="2 3" key="2">
    <citation type="journal article" date="2010" name="J Osaka Dent Univ">
        <title>Isolation and identification of Rothia mucilaginosa from persistent apical periodontitis lesions.</title>
        <authorList>
            <person name="Yamane K."/>
            <person name="Yoshida M."/>
            <person name="Fujihira T."/>
            <person name="Baba T."/>
            <person name="Tsuji N."/>
            <person name="Hayashi H."/>
            <person name="Sugimori C."/>
            <person name="Yamanaka T."/>
            <person name="Mashimo C."/>
            <person name="Nambu T."/>
            <person name="Kawai H."/>
            <person name="Fukushima H."/>
        </authorList>
    </citation>
    <scope>NUCLEOTIDE SEQUENCE [LARGE SCALE GENOMIC DNA]</scope>
    <source>
        <strain evidence="2 3">DY-18</strain>
    </source>
</reference>
<dbReference type="KEGG" id="rmu:RMDY18_11320"/>
<dbReference type="EMBL" id="AP011540">
    <property type="protein sequence ID" value="BAI64964.1"/>
    <property type="molecule type" value="Genomic_DNA"/>
</dbReference>
<dbReference type="AlphaFoldDB" id="D2NTI8"/>